<dbReference type="HOGENOM" id="CLU_1540583_0_0_1"/>
<feature type="compositionally biased region" description="Gly residues" evidence="1">
    <location>
        <begin position="89"/>
        <end position="99"/>
    </location>
</feature>
<gene>
    <name evidence="3" type="ORF">PITC_083210</name>
</gene>
<proteinExistence type="predicted"/>
<keyword evidence="2" id="KW-0472">Membrane</keyword>
<organism evidence="3 4">
    <name type="scientific">Penicillium italicum</name>
    <name type="common">Blue mold</name>
    <dbReference type="NCBI Taxonomy" id="40296"/>
    <lineage>
        <taxon>Eukaryota</taxon>
        <taxon>Fungi</taxon>
        <taxon>Dikarya</taxon>
        <taxon>Ascomycota</taxon>
        <taxon>Pezizomycotina</taxon>
        <taxon>Eurotiomycetes</taxon>
        <taxon>Eurotiomycetidae</taxon>
        <taxon>Eurotiales</taxon>
        <taxon>Aspergillaceae</taxon>
        <taxon>Penicillium</taxon>
    </lineage>
</organism>
<keyword evidence="2" id="KW-0812">Transmembrane</keyword>
<dbReference type="EMBL" id="JQGA01000587">
    <property type="protein sequence ID" value="KGO74712.1"/>
    <property type="molecule type" value="Genomic_DNA"/>
</dbReference>
<dbReference type="OrthoDB" id="5381672at2759"/>
<evidence type="ECO:0000313" key="3">
    <source>
        <dbReference type="EMBL" id="KGO74712.1"/>
    </source>
</evidence>
<dbReference type="AlphaFoldDB" id="A0A0A2L3Q7"/>
<reference evidence="3 4" key="1">
    <citation type="journal article" date="2015" name="Mol. Plant Microbe Interact.">
        <title>Genome, transcriptome, and functional analyses of Penicillium expansum provide new insights into secondary metabolism and pathogenicity.</title>
        <authorList>
            <person name="Ballester A.R."/>
            <person name="Marcet-Houben M."/>
            <person name="Levin E."/>
            <person name="Sela N."/>
            <person name="Selma-Lazaro C."/>
            <person name="Carmona L."/>
            <person name="Wisniewski M."/>
            <person name="Droby S."/>
            <person name="Gonzalez-Candelas L."/>
            <person name="Gabaldon T."/>
        </authorList>
    </citation>
    <scope>NUCLEOTIDE SEQUENCE [LARGE SCALE GENOMIC DNA]</scope>
    <source>
        <strain evidence="3 4">PHI-1</strain>
    </source>
</reference>
<protein>
    <submittedName>
        <fullName evidence="3">Uncharacterized protein</fullName>
    </submittedName>
</protein>
<feature type="compositionally biased region" description="Basic and acidic residues" evidence="1">
    <location>
        <begin position="157"/>
        <end position="174"/>
    </location>
</feature>
<feature type="region of interest" description="Disordered" evidence="1">
    <location>
        <begin position="139"/>
        <end position="174"/>
    </location>
</feature>
<keyword evidence="2" id="KW-1133">Transmembrane helix</keyword>
<keyword evidence="4" id="KW-1185">Reference proteome</keyword>
<evidence type="ECO:0000256" key="1">
    <source>
        <dbReference type="SAM" id="MobiDB-lite"/>
    </source>
</evidence>
<accession>A0A0A2L3Q7</accession>
<comment type="caution">
    <text evidence="3">The sequence shown here is derived from an EMBL/GenBank/DDBJ whole genome shotgun (WGS) entry which is preliminary data.</text>
</comment>
<dbReference type="Proteomes" id="UP000030104">
    <property type="component" value="Unassembled WGS sequence"/>
</dbReference>
<evidence type="ECO:0000313" key="4">
    <source>
        <dbReference type="Proteomes" id="UP000030104"/>
    </source>
</evidence>
<feature type="region of interest" description="Disordered" evidence="1">
    <location>
        <begin position="78"/>
        <end position="99"/>
    </location>
</feature>
<sequence>MDSSPERIRDAFGAAAFLAVDAPHITHAGVALMFILPGTYLVCILGISLYSAWMPPWTNQLDAFAMMRCGGTSLISAPADAKPRRGRGPDCGGTGADGGVEGGWVDGVGELGVGELGLGGEIPLRGKKMYCCCAADDMENTAGGESRRPEPSSTPTERGERSERMIRPWERTVE</sequence>
<evidence type="ECO:0000256" key="2">
    <source>
        <dbReference type="SAM" id="Phobius"/>
    </source>
</evidence>
<feature type="transmembrane region" description="Helical" evidence="2">
    <location>
        <begin position="38"/>
        <end position="58"/>
    </location>
</feature>
<name>A0A0A2L3Q7_PENIT</name>